<gene>
    <name evidence="1" type="ORF">T05_9092</name>
</gene>
<name>A0A0V0T699_9BILA</name>
<protein>
    <submittedName>
        <fullName evidence="1">Uncharacterized protein</fullName>
    </submittedName>
</protein>
<reference evidence="1 2" key="1">
    <citation type="submission" date="2015-01" db="EMBL/GenBank/DDBJ databases">
        <title>Evolution of Trichinella species and genotypes.</title>
        <authorList>
            <person name="Korhonen P.K."/>
            <person name="Edoardo P."/>
            <person name="Giuseppe L.R."/>
            <person name="Gasser R.B."/>
        </authorList>
    </citation>
    <scope>NUCLEOTIDE SEQUENCE [LARGE SCALE GENOMIC DNA]</scope>
    <source>
        <strain evidence="1">ISS417</strain>
    </source>
</reference>
<dbReference type="EMBL" id="JYDJ01000639">
    <property type="protein sequence ID" value="KRX34071.1"/>
    <property type="molecule type" value="Genomic_DNA"/>
</dbReference>
<comment type="caution">
    <text evidence="1">The sequence shown here is derived from an EMBL/GenBank/DDBJ whole genome shotgun (WGS) entry which is preliminary data.</text>
</comment>
<organism evidence="1 2">
    <name type="scientific">Trichinella murrelli</name>
    <dbReference type="NCBI Taxonomy" id="144512"/>
    <lineage>
        <taxon>Eukaryota</taxon>
        <taxon>Metazoa</taxon>
        <taxon>Ecdysozoa</taxon>
        <taxon>Nematoda</taxon>
        <taxon>Enoplea</taxon>
        <taxon>Dorylaimia</taxon>
        <taxon>Trichinellida</taxon>
        <taxon>Trichinellidae</taxon>
        <taxon>Trichinella</taxon>
    </lineage>
</organism>
<keyword evidence="2" id="KW-1185">Reference proteome</keyword>
<sequence>MYKKLPKYPLLKVHCNEAHRNNYHLGFVQKLHCTVISIRKSNKITHCLLRASSTNEAMLNPLLIPLFCRHADSSMNYSMLLHLKLAS</sequence>
<evidence type="ECO:0000313" key="1">
    <source>
        <dbReference type="EMBL" id="KRX34071.1"/>
    </source>
</evidence>
<accession>A0A0V0T699</accession>
<dbReference type="AlphaFoldDB" id="A0A0V0T699"/>
<evidence type="ECO:0000313" key="2">
    <source>
        <dbReference type="Proteomes" id="UP000055048"/>
    </source>
</evidence>
<proteinExistence type="predicted"/>
<dbReference type="Proteomes" id="UP000055048">
    <property type="component" value="Unassembled WGS sequence"/>
</dbReference>